<evidence type="ECO:0000313" key="4">
    <source>
        <dbReference type="Proteomes" id="UP000054851"/>
    </source>
</evidence>
<dbReference type="Pfam" id="PF01266">
    <property type="entry name" value="DAO"/>
    <property type="match status" value="1"/>
</dbReference>
<protein>
    <submittedName>
        <fullName evidence="3">FAD dependent oxidoreductase</fullName>
    </submittedName>
</protein>
<dbReference type="PRINTS" id="PR00335">
    <property type="entry name" value="KUPTAKETRKA"/>
</dbReference>
<evidence type="ECO:0000313" key="3">
    <source>
        <dbReference type="EMBL" id="SAK93608.1"/>
    </source>
</evidence>
<dbReference type="OrthoDB" id="8993739at2"/>
<proteinExistence type="predicted"/>
<dbReference type="EMBL" id="FCOA02000043">
    <property type="protein sequence ID" value="SAK93608.1"/>
    <property type="molecule type" value="Genomic_DNA"/>
</dbReference>
<comment type="caution">
    <text evidence="3">The sequence shown here is derived from an EMBL/GenBank/DDBJ whole genome shotgun (WGS) entry which is preliminary data.</text>
</comment>
<dbReference type="GO" id="GO:0005737">
    <property type="term" value="C:cytoplasm"/>
    <property type="evidence" value="ECO:0007669"/>
    <property type="project" value="TreeGrafter"/>
</dbReference>
<dbReference type="PANTHER" id="PTHR13847">
    <property type="entry name" value="SARCOSINE DEHYDROGENASE-RELATED"/>
    <property type="match status" value="1"/>
</dbReference>
<name>A0A158DGB5_9BURK</name>
<dbReference type="GO" id="GO:0005886">
    <property type="term" value="C:plasma membrane"/>
    <property type="evidence" value="ECO:0007669"/>
    <property type="project" value="InterPro"/>
</dbReference>
<organism evidence="3 4">
    <name type="scientific">Caballeronia hypogeia</name>
    <dbReference type="NCBI Taxonomy" id="1777140"/>
    <lineage>
        <taxon>Bacteria</taxon>
        <taxon>Pseudomonadati</taxon>
        <taxon>Pseudomonadota</taxon>
        <taxon>Betaproteobacteria</taxon>
        <taxon>Burkholderiales</taxon>
        <taxon>Burkholderiaceae</taxon>
        <taxon>Caballeronia</taxon>
    </lineage>
</organism>
<accession>A0A158DGB5</accession>
<dbReference type="PANTHER" id="PTHR13847:SF289">
    <property type="entry name" value="GLYCINE OXIDASE"/>
    <property type="match status" value="1"/>
</dbReference>
<gene>
    <name evidence="3" type="ORF">AWB79_06976</name>
</gene>
<dbReference type="GO" id="GO:0015079">
    <property type="term" value="F:potassium ion transmembrane transporter activity"/>
    <property type="evidence" value="ECO:0007669"/>
    <property type="project" value="InterPro"/>
</dbReference>
<dbReference type="Gene3D" id="3.30.9.10">
    <property type="entry name" value="D-Amino Acid Oxidase, subunit A, domain 2"/>
    <property type="match status" value="1"/>
</dbReference>
<dbReference type="Proteomes" id="UP000054851">
    <property type="component" value="Unassembled WGS sequence"/>
</dbReference>
<dbReference type="InterPro" id="IPR006036">
    <property type="entry name" value="K_uptake_TrkA"/>
</dbReference>
<keyword evidence="1" id="KW-0560">Oxidoreductase</keyword>
<dbReference type="AlphaFoldDB" id="A0A158DGB5"/>
<reference evidence="3" key="1">
    <citation type="submission" date="2016-01" db="EMBL/GenBank/DDBJ databases">
        <authorList>
            <person name="Peeters C."/>
        </authorList>
    </citation>
    <scope>NUCLEOTIDE SEQUENCE</scope>
    <source>
        <strain evidence="3">LMG 29322</strain>
    </source>
</reference>
<evidence type="ECO:0000256" key="1">
    <source>
        <dbReference type="ARBA" id="ARBA00023002"/>
    </source>
</evidence>
<dbReference type="GO" id="GO:0016491">
    <property type="term" value="F:oxidoreductase activity"/>
    <property type="evidence" value="ECO:0007669"/>
    <property type="project" value="UniProtKB-KW"/>
</dbReference>
<keyword evidence="4" id="KW-1185">Reference proteome</keyword>
<dbReference type="InterPro" id="IPR036188">
    <property type="entry name" value="FAD/NAD-bd_sf"/>
</dbReference>
<dbReference type="SUPFAM" id="SSF51905">
    <property type="entry name" value="FAD/NAD(P)-binding domain"/>
    <property type="match status" value="1"/>
</dbReference>
<dbReference type="InterPro" id="IPR006076">
    <property type="entry name" value="FAD-dep_OxRdtase"/>
</dbReference>
<sequence>MQSAPKVVIVGAGIIGTTLAHDFASRGARVTVLDKNEVAQGATSGSFAWITNQTKFRNADRLGEEGARHYFNLHRLSHLRWRYLQDAIDGLPIRWSGCFQSAEPGTEQAEELAAELDRRLRWGSPTHRVTAEEAREIEPGFEPGDENFIFYTPDEGMMSPVQLTSKMLEAAIARGAHYSPHDAYESFRKTAGGYEVQSASGKREADILIFAGGIANPDLVEGTGLKAPLTHSTGSVVHLAPLPRLFDSVILGAHVHAIQRVDGRVVIAKHFSGSPVGDPSTPDPEELVRIAARVLPGLKDATVEKVTETRRVIPVDGLPVVSRLASLPGVLSITTNAGISLAAGLSQLITTELLDSVSVNLLDPYRSQRFEGEAGVGVDSAAPE</sequence>
<dbReference type="STRING" id="1777140.AWB79_06976"/>
<feature type="domain" description="FAD dependent oxidoreductase" evidence="2">
    <location>
        <begin position="6"/>
        <end position="350"/>
    </location>
</feature>
<dbReference type="Gene3D" id="3.50.50.60">
    <property type="entry name" value="FAD/NAD(P)-binding domain"/>
    <property type="match status" value="1"/>
</dbReference>
<evidence type="ECO:0000259" key="2">
    <source>
        <dbReference type="Pfam" id="PF01266"/>
    </source>
</evidence>
<dbReference type="RefSeq" id="WP_061171982.1">
    <property type="nucleotide sequence ID" value="NZ_FCOA02000043.1"/>
</dbReference>